<gene>
    <name evidence="1" type="ORF">Adt_21592</name>
</gene>
<comment type="caution">
    <text evidence="1">The sequence shown here is derived from an EMBL/GenBank/DDBJ whole genome shotgun (WGS) entry which is preliminary data.</text>
</comment>
<organism evidence="1 2">
    <name type="scientific">Abeliophyllum distichum</name>
    <dbReference type="NCBI Taxonomy" id="126358"/>
    <lineage>
        <taxon>Eukaryota</taxon>
        <taxon>Viridiplantae</taxon>
        <taxon>Streptophyta</taxon>
        <taxon>Embryophyta</taxon>
        <taxon>Tracheophyta</taxon>
        <taxon>Spermatophyta</taxon>
        <taxon>Magnoliopsida</taxon>
        <taxon>eudicotyledons</taxon>
        <taxon>Gunneridae</taxon>
        <taxon>Pentapetalae</taxon>
        <taxon>asterids</taxon>
        <taxon>lamiids</taxon>
        <taxon>Lamiales</taxon>
        <taxon>Oleaceae</taxon>
        <taxon>Forsythieae</taxon>
        <taxon>Abeliophyllum</taxon>
    </lineage>
</organism>
<dbReference type="AlphaFoldDB" id="A0ABD1SZT3"/>
<reference evidence="2" key="1">
    <citation type="submission" date="2024-07" db="EMBL/GenBank/DDBJ databases">
        <title>Two chromosome-level genome assemblies of Korean endemic species Abeliophyllum distichum and Forsythia ovata (Oleaceae).</title>
        <authorList>
            <person name="Jang H."/>
        </authorList>
    </citation>
    <scope>NUCLEOTIDE SEQUENCE [LARGE SCALE GENOMIC DNA]</scope>
</reference>
<accession>A0ABD1SZT3</accession>
<keyword evidence="2" id="KW-1185">Reference proteome</keyword>
<protein>
    <submittedName>
        <fullName evidence="1">Uncharacterized protein</fullName>
    </submittedName>
</protein>
<name>A0ABD1SZT3_9LAMI</name>
<evidence type="ECO:0000313" key="2">
    <source>
        <dbReference type="Proteomes" id="UP001604336"/>
    </source>
</evidence>
<evidence type="ECO:0000313" key="1">
    <source>
        <dbReference type="EMBL" id="KAL2505971.1"/>
    </source>
</evidence>
<sequence length="100" mass="11523">MWTEVRQLGFVVSGPLAMCHLIGTLPDEWQDVAKIVYNLLWTSSIPILPREIDYEAFCIELTELYEEVRDDALEFSRQKIVPPKMRIGKDALSPISDIEE</sequence>
<dbReference type="EMBL" id="JBFOLK010000006">
    <property type="protein sequence ID" value="KAL2505971.1"/>
    <property type="molecule type" value="Genomic_DNA"/>
</dbReference>
<proteinExistence type="predicted"/>
<dbReference type="Proteomes" id="UP001604336">
    <property type="component" value="Unassembled WGS sequence"/>
</dbReference>